<evidence type="ECO:0000256" key="1">
    <source>
        <dbReference type="ARBA" id="ARBA00005437"/>
    </source>
</evidence>
<evidence type="ECO:0008006" key="4">
    <source>
        <dbReference type="Google" id="ProtNLM"/>
    </source>
</evidence>
<evidence type="ECO:0000313" key="2">
    <source>
        <dbReference type="EMBL" id="KAL1863085.1"/>
    </source>
</evidence>
<comment type="caution">
    <text evidence="2">The sequence shown here is derived from an EMBL/GenBank/DDBJ whole genome shotgun (WGS) entry which is preliminary data.</text>
</comment>
<accession>A0ABR3WK59</accession>
<dbReference type="InterPro" id="IPR038595">
    <property type="entry name" value="LOR_sf"/>
</dbReference>
<dbReference type="Pfam" id="PF04525">
    <property type="entry name" value="LOR"/>
    <property type="match status" value="1"/>
</dbReference>
<gene>
    <name evidence="2" type="ORF">VTK73DRAFT_6447</name>
</gene>
<comment type="similarity">
    <text evidence="1">Belongs to the LOR family.</text>
</comment>
<name>A0ABR3WK59_9PEZI</name>
<protein>
    <recommendedName>
        <fullName evidence="4">Tubby C 2</fullName>
    </recommendedName>
</protein>
<organism evidence="2 3">
    <name type="scientific">Phialemonium thermophilum</name>
    <dbReference type="NCBI Taxonomy" id="223376"/>
    <lineage>
        <taxon>Eukaryota</taxon>
        <taxon>Fungi</taxon>
        <taxon>Dikarya</taxon>
        <taxon>Ascomycota</taxon>
        <taxon>Pezizomycotina</taxon>
        <taxon>Sordariomycetes</taxon>
        <taxon>Sordariomycetidae</taxon>
        <taxon>Cephalothecales</taxon>
        <taxon>Cephalothecaceae</taxon>
        <taxon>Phialemonium</taxon>
    </lineage>
</organism>
<dbReference type="Gene3D" id="2.40.160.200">
    <property type="entry name" value="LURP1-related"/>
    <property type="match status" value="1"/>
</dbReference>
<sequence length="198" mass="21484">MAAIQLPPLPHQIGIFDHFVARKTETLVLREKALSLSGDSFDIHLLGGGPPLLTVKGNALSLSGRKAVYDASGKHLFDIKREHLHLHTTFAVVDPQDNRLMEVKSSMSLIGSKATATFTTPRTGRAESLQMKGNWLDSRAEIVDTATGAVVAIIDRQMLSGRDIFLGKQTYALICAPGVDMALMAAMCICLDEKRNDA</sequence>
<keyword evidence="3" id="KW-1185">Reference proteome</keyword>
<evidence type="ECO:0000313" key="3">
    <source>
        <dbReference type="Proteomes" id="UP001586593"/>
    </source>
</evidence>
<dbReference type="PANTHER" id="PTHR31087:SF161">
    <property type="entry name" value="TUBBY C 2 FAMILY PROTEIN"/>
    <property type="match status" value="1"/>
</dbReference>
<proteinExistence type="inferred from homology"/>
<dbReference type="InterPro" id="IPR007612">
    <property type="entry name" value="LOR"/>
</dbReference>
<dbReference type="EMBL" id="JAZHXJ010000363">
    <property type="protein sequence ID" value="KAL1863085.1"/>
    <property type="molecule type" value="Genomic_DNA"/>
</dbReference>
<dbReference type="Proteomes" id="UP001586593">
    <property type="component" value="Unassembled WGS sequence"/>
</dbReference>
<dbReference type="SUPFAM" id="SSF54518">
    <property type="entry name" value="Tubby C-terminal domain-like"/>
    <property type="match status" value="1"/>
</dbReference>
<dbReference type="PANTHER" id="PTHR31087">
    <property type="match status" value="1"/>
</dbReference>
<reference evidence="2 3" key="1">
    <citation type="journal article" date="2024" name="Commun. Biol.">
        <title>Comparative genomic analysis of thermophilic fungi reveals convergent evolutionary adaptations and gene losses.</title>
        <authorList>
            <person name="Steindorff A.S."/>
            <person name="Aguilar-Pontes M.V."/>
            <person name="Robinson A.J."/>
            <person name="Andreopoulos B."/>
            <person name="LaButti K."/>
            <person name="Kuo A."/>
            <person name="Mondo S."/>
            <person name="Riley R."/>
            <person name="Otillar R."/>
            <person name="Haridas S."/>
            <person name="Lipzen A."/>
            <person name="Grimwood J."/>
            <person name="Schmutz J."/>
            <person name="Clum A."/>
            <person name="Reid I.D."/>
            <person name="Moisan M.C."/>
            <person name="Butler G."/>
            <person name="Nguyen T.T.M."/>
            <person name="Dewar K."/>
            <person name="Conant G."/>
            <person name="Drula E."/>
            <person name="Henrissat B."/>
            <person name="Hansel C."/>
            <person name="Singer S."/>
            <person name="Hutchinson M.I."/>
            <person name="de Vries R.P."/>
            <person name="Natvig D.O."/>
            <person name="Powell A.J."/>
            <person name="Tsang A."/>
            <person name="Grigoriev I.V."/>
        </authorList>
    </citation>
    <scope>NUCLEOTIDE SEQUENCE [LARGE SCALE GENOMIC DNA]</scope>
    <source>
        <strain evidence="2 3">ATCC 24622</strain>
    </source>
</reference>
<dbReference type="InterPro" id="IPR025659">
    <property type="entry name" value="Tubby-like_C"/>
</dbReference>